<gene>
    <name evidence="8" type="primary">rpsF</name>
    <name evidence="9" type="ORF">SAMN06265827_104164</name>
</gene>
<dbReference type="Gene3D" id="3.30.70.60">
    <property type="match status" value="1"/>
</dbReference>
<dbReference type="GO" id="GO:0006412">
    <property type="term" value="P:translation"/>
    <property type="evidence" value="ECO:0007669"/>
    <property type="project" value="UniProtKB-UniRule"/>
</dbReference>
<dbReference type="InterPro" id="IPR020815">
    <property type="entry name" value="Ribosomal_bS6_CS"/>
</dbReference>
<name>A0A285G1Y4_9FIRM</name>
<keyword evidence="4 8" id="KW-0689">Ribosomal protein</keyword>
<dbReference type="PANTHER" id="PTHR21011:SF1">
    <property type="entry name" value="SMALL RIBOSOMAL SUBUNIT PROTEIN BS6M"/>
    <property type="match status" value="1"/>
</dbReference>
<dbReference type="SUPFAM" id="SSF54995">
    <property type="entry name" value="Ribosomal protein S6"/>
    <property type="match status" value="1"/>
</dbReference>
<evidence type="ECO:0000256" key="1">
    <source>
        <dbReference type="ARBA" id="ARBA00009512"/>
    </source>
</evidence>
<evidence type="ECO:0000256" key="3">
    <source>
        <dbReference type="ARBA" id="ARBA00022884"/>
    </source>
</evidence>
<dbReference type="InterPro" id="IPR000529">
    <property type="entry name" value="Ribosomal_bS6"/>
</dbReference>
<dbReference type="Proteomes" id="UP000219573">
    <property type="component" value="Unassembled WGS sequence"/>
</dbReference>
<dbReference type="NCBIfam" id="TIGR00166">
    <property type="entry name" value="S6"/>
    <property type="match status" value="1"/>
</dbReference>
<evidence type="ECO:0000256" key="5">
    <source>
        <dbReference type="ARBA" id="ARBA00023274"/>
    </source>
</evidence>
<protein>
    <recommendedName>
        <fullName evidence="7 8">Small ribosomal subunit protein bS6</fullName>
    </recommendedName>
</protein>
<organism evidence="9 10">
    <name type="scientific">Orenia metallireducens</name>
    <dbReference type="NCBI Taxonomy" id="1413210"/>
    <lineage>
        <taxon>Bacteria</taxon>
        <taxon>Bacillati</taxon>
        <taxon>Bacillota</taxon>
        <taxon>Clostridia</taxon>
        <taxon>Halanaerobiales</taxon>
        <taxon>Halobacteroidaceae</taxon>
        <taxon>Orenia</taxon>
    </lineage>
</organism>
<dbReference type="GO" id="GO:1990904">
    <property type="term" value="C:ribonucleoprotein complex"/>
    <property type="evidence" value="ECO:0007669"/>
    <property type="project" value="UniProtKB-KW"/>
</dbReference>
<dbReference type="HAMAP" id="MF_00360">
    <property type="entry name" value="Ribosomal_bS6"/>
    <property type="match status" value="1"/>
</dbReference>
<keyword evidence="2 8" id="KW-0699">rRNA-binding</keyword>
<dbReference type="CDD" id="cd00473">
    <property type="entry name" value="bS6"/>
    <property type="match status" value="1"/>
</dbReference>
<dbReference type="PROSITE" id="PS01048">
    <property type="entry name" value="RIBOSOMAL_S6"/>
    <property type="match status" value="1"/>
</dbReference>
<keyword evidence="10" id="KW-1185">Reference proteome</keyword>
<dbReference type="GO" id="GO:0070181">
    <property type="term" value="F:small ribosomal subunit rRNA binding"/>
    <property type="evidence" value="ECO:0007669"/>
    <property type="project" value="TreeGrafter"/>
</dbReference>
<proteinExistence type="inferred from homology"/>
<dbReference type="AlphaFoldDB" id="A0A285G1Y4"/>
<dbReference type="GO" id="GO:0005737">
    <property type="term" value="C:cytoplasm"/>
    <property type="evidence" value="ECO:0007669"/>
    <property type="project" value="UniProtKB-ARBA"/>
</dbReference>
<comment type="function">
    <text evidence="6 8">Binds together with bS18 to 16S ribosomal RNA.</text>
</comment>
<comment type="similarity">
    <text evidence="1 8">Belongs to the bacterial ribosomal protein bS6 family.</text>
</comment>
<keyword evidence="5 8" id="KW-0687">Ribonucleoprotein</keyword>
<dbReference type="STRING" id="1413210.U472_00830"/>
<evidence type="ECO:0000313" key="9">
    <source>
        <dbReference type="EMBL" id="SNY17592.1"/>
    </source>
</evidence>
<dbReference type="PANTHER" id="PTHR21011">
    <property type="entry name" value="MITOCHONDRIAL 28S RIBOSOMAL PROTEIN S6"/>
    <property type="match status" value="1"/>
</dbReference>
<dbReference type="Pfam" id="PF01250">
    <property type="entry name" value="Ribosomal_S6"/>
    <property type="match status" value="1"/>
</dbReference>
<keyword evidence="3 8" id="KW-0694">RNA-binding</keyword>
<evidence type="ECO:0000313" key="10">
    <source>
        <dbReference type="Proteomes" id="UP000219573"/>
    </source>
</evidence>
<evidence type="ECO:0000256" key="4">
    <source>
        <dbReference type="ARBA" id="ARBA00022980"/>
    </source>
</evidence>
<dbReference type="RefSeq" id="WP_097016801.1">
    <property type="nucleotide sequence ID" value="NZ_OBDZ01000004.1"/>
</dbReference>
<dbReference type="EMBL" id="OBDZ01000004">
    <property type="protein sequence ID" value="SNY17592.1"/>
    <property type="molecule type" value="Genomic_DNA"/>
</dbReference>
<evidence type="ECO:0000256" key="6">
    <source>
        <dbReference type="ARBA" id="ARBA00035104"/>
    </source>
</evidence>
<dbReference type="InterPro" id="IPR035980">
    <property type="entry name" value="Ribosomal_bS6_sf"/>
</dbReference>
<sequence>MRKYETMFIIKSNLGEEATEAVIEKMTGVITSNGGEVANLDKMGTKELAYEINKDKTGYYVLVNFAGEPATVEELERIFKIDDNVLRYLILRDE</sequence>
<evidence type="ECO:0000256" key="2">
    <source>
        <dbReference type="ARBA" id="ARBA00022730"/>
    </source>
</evidence>
<dbReference type="GO" id="GO:0005840">
    <property type="term" value="C:ribosome"/>
    <property type="evidence" value="ECO:0007669"/>
    <property type="project" value="UniProtKB-KW"/>
</dbReference>
<reference evidence="10" key="1">
    <citation type="submission" date="2017-09" db="EMBL/GenBank/DDBJ databases">
        <authorList>
            <person name="Varghese N."/>
            <person name="Submissions S."/>
        </authorList>
    </citation>
    <scope>NUCLEOTIDE SEQUENCE [LARGE SCALE GENOMIC DNA]</scope>
    <source>
        <strain evidence="10">MSL47</strain>
    </source>
</reference>
<accession>A0A285G1Y4</accession>
<dbReference type="InterPro" id="IPR020814">
    <property type="entry name" value="Ribosomal_S6_plastid/chlpt"/>
</dbReference>
<dbReference type="GO" id="GO:0003735">
    <property type="term" value="F:structural constituent of ribosome"/>
    <property type="evidence" value="ECO:0007669"/>
    <property type="project" value="InterPro"/>
</dbReference>
<dbReference type="InterPro" id="IPR014717">
    <property type="entry name" value="Transl_elong_EF1B/ribsomal_bS6"/>
</dbReference>
<evidence type="ECO:0000256" key="7">
    <source>
        <dbReference type="ARBA" id="ARBA00035294"/>
    </source>
</evidence>
<evidence type="ECO:0000256" key="8">
    <source>
        <dbReference type="HAMAP-Rule" id="MF_00360"/>
    </source>
</evidence>
<dbReference type="OrthoDB" id="9812702at2"/>